<reference evidence="1" key="1">
    <citation type="submission" date="2022-07" db="EMBL/GenBank/DDBJ databases">
        <title>Chromosome-level genome of Muraenolepis orangiensis.</title>
        <authorList>
            <person name="Kim J."/>
        </authorList>
    </citation>
    <scope>NUCLEOTIDE SEQUENCE</scope>
    <source>
        <strain evidence="1">KU_S4_2022</strain>
        <tissue evidence="1">Muscle</tissue>
    </source>
</reference>
<name>A0A9Q0E409_9TELE</name>
<gene>
    <name evidence="1" type="ORF">NHX12_033610</name>
</gene>
<dbReference type="EMBL" id="JANIIK010000048">
    <property type="protein sequence ID" value="KAJ3599654.1"/>
    <property type="molecule type" value="Genomic_DNA"/>
</dbReference>
<evidence type="ECO:0000313" key="2">
    <source>
        <dbReference type="Proteomes" id="UP001148018"/>
    </source>
</evidence>
<dbReference type="AlphaFoldDB" id="A0A9Q0E409"/>
<comment type="caution">
    <text evidence="1">The sequence shown here is derived from an EMBL/GenBank/DDBJ whole genome shotgun (WGS) entry which is preliminary data.</text>
</comment>
<accession>A0A9Q0E409</accession>
<dbReference type="Proteomes" id="UP001148018">
    <property type="component" value="Unassembled WGS sequence"/>
</dbReference>
<feature type="non-terminal residue" evidence="1">
    <location>
        <position position="1"/>
    </location>
</feature>
<organism evidence="1 2">
    <name type="scientific">Muraenolepis orangiensis</name>
    <name type="common">Patagonian moray cod</name>
    <dbReference type="NCBI Taxonomy" id="630683"/>
    <lineage>
        <taxon>Eukaryota</taxon>
        <taxon>Metazoa</taxon>
        <taxon>Chordata</taxon>
        <taxon>Craniata</taxon>
        <taxon>Vertebrata</taxon>
        <taxon>Euteleostomi</taxon>
        <taxon>Actinopterygii</taxon>
        <taxon>Neopterygii</taxon>
        <taxon>Teleostei</taxon>
        <taxon>Neoteleostei</taxon>
        <taxon>Acanthomorphata</taxon>
        <taxon>Zeiogadaria</taxon>
        <taxon>Gadariae</taxon>
        <taxon>Gadiformes</taxon>
        <taxon>Muraenolepidoidei</taxon>
        <taxon>Muraenolepididae</taxon>
        <taxon>Muraenolepis</taxon>
    </lineage>
</organism>
<feature type="non-terminal residue" evidence="1">
    <location>
        <position position="67"/>
    </location>
</feature>
<keyword evidence="2" id="KW-1185">Reference proteome</keyword>
<evidence type="ECO:0000313" key="1">
    <source>
        <dbReference type="EMBL" id="KAJ3599654.1"/>
    </source>
</evidence>
<proteinExistence type="predicted"/>
<sequence length="67" mass="7121">MPRVETRVILVGEASRNAALVQALKRIFRSPQLNRSIFIAPYCVLKGRATAEGCGPSQVVAIGEPGG</sequence>
<protein>
    <submittedName>
        <fullName evidence="1">Uncharacterized protein</fullName>
    </submittedName>
</protein>